<protein>
    <submittedName>
        <fullName evidence="3">Uncharacterized protein LOC125177707</fullName>
    </submittedName>
</protein>
<feature type="compositionally biased region" description="Low complexity" evidence="1">
    <location>
        <begin position="1045"/>
        <end position="1057"/>
    </location>
</feature>
<feature type="region of interest" description="Disordered" evidence="1">
    <location>
        <begin position="353"/>
        <end position="375"/>
    </location>
</feature>
<sequence length="1186" mass="129851">MTLTNSFTKTSSSNNVVGIVNSSYCNNFRSHCYSDRDVFCSTDSVLHNCIHHPFNCRPELKCLQCSRKSQKTSSSSCESLASSHSSTTTSLPRTSSEAPVLPCARPRENVLLVPVEIHSKVTSRSEEHEVRSVVMNVSDRETPSSQEVFGESNTFTHSIVLRSKLKDNEYLPPKHLHRSKSEKIRKPLDEISPSSTSTYSFSSHHMLSDNITSIYISGSQKCHNNVVRCNTDGSFPSLNERIHSVLRGCQSADSFCPSLDQRTIEEITEVSPSEPDKPQGSLNTLRIEIDDVNSIVESKQQNQVKNEIVDRPKRVDTSSAPPENSTRDERLRKANFLVRNHSELSFEFLDTSKNPDRKHLSMSTSLPTHGSAGTDASKKWSGLRGIVITDENLVNRIPVFISPYTCDTPQRLVSKVQLRFSEVDAGFLSVPDTQLRRRKKRTRKSKSVERLGAREPQNMALAKRRLSRSCCELLVPDKDFSAEYERAKNDNSPTIAQIHDFRQSVIESKKLACSNICLLNKNDLDHFANSKTQQAVTQIDKSSENSNKSKSFSALANRFILDRLSFRNSLLRFHSSGDLVPSSQNKQRNLAERSRKKSNTLPNNLFKSREYGWEDTKTKHLKINLQLKKNRTKDIYSEYFKESSHRDVNFRAKGTGTIINTSFSKYVSKFFSFQKDENSTKNSSAANDAILWEINSATPFGKHTWSSTNDKTKSDNNSTNVDLKNIVIPQATFQSSLFINDLLNDQDQSISYRSSLENIRLIKPTDKAAKSTSASATSTNAAATSINNDTTSTHTPPTFTNAAATSSNPATKSTLTHTPVNSIQNLNGSEQTNNPTTNSSDSVSTPRTVTRRAKHARILESVPRFWRAGRHRVQAASVVTDNVLQQLVVAGELTCSKEDAASLACIQLRIEETCNPNNPSLNIYAPPQQPQATSSTPSTTPSTSQAAPGTLGVPGATILKKTVSSVASTSSQATCGVKVTPSTPHITTTAPPMLVTPRGSTSTLTGTVTPHFGALSPQHHPNTPACPPSPCLSSHHSIPTLPPHLQQSSSNLLQQAGSSSNLLQPAGAAFSFGAQLTGSLSSTLTNTISRRSFSAASPSSHWLHVPPSPQPRGSIQLSIPPSPDSTPPPSPGHGSIQLSIPPSPDSRRHTIVGTTDDDEASIAAVTFGWSPSKRISTAFPSTLPPS</sequence>
<feature type="region of interest" description="Disordered" evidence="1">
    <location>
        <begin position="1095"/>
        <end position="1157"/>
    </location>
</feature>
<dbReference type="GeneID" id="125177707"/>
<evidence type="ECO:0000313" key="2">
    <source>
        <dbReference type="Proteomes" id="UP000694843"/>
    </source>
</evidence>
<feature type="region of interest" description="Disordered" evidence="1">
    <location>
        <begin position="298"/>
        <end position="330"/>
    </location>
</feature>
<feature type="region of interest" description="Disordered" evidence="1">
    <location>
        <begin position="983"/>
        <end position="1002"/>
    </location>
</feature>
<accession>A0A979FGM7</accession>
<proteinExistence type="predicted"/>
<feature type="compositionally biased region" description="Low complexity" evidence="1">
    <location>
        <begin position="930"/>
        <end position="948"/>
    </location>
</feature>
<keyword evidence="2" id="KW-1185">Reference proteome</keyword>
<feature type="region of interest" description="Disordered" evidence="1">
    <location>
        <begin position="1018"/>
        <end position="1057"/>
    </location>
</feature>
<dbReference type="Proteomes" id="UP000694843">
    <property type="component" value="Unplaced"/>
</dbReference>
<reference evidence="3" key="1">
    <citation type="submission" date="2025-08" db="UniProtKB">
        <authorList>
            <consortium name="RefSeq"/>
        </authorList>
    </citation>
    <scope>IDENTIFICATION</scope>
    <source>
        <tissue evidence="3">Whole organism</tissue>
    </source>
</reference>
<dbReference type="RefSeq" id="XP_047735907.1">
    <property type="nucleotide sequence ID" value="XM_047879951.1"/>
</dbReference>
<dbReference type="AlphaFoldDB" id="A0A979FGM7"/>
<gene>
    <name evidence="3" type="primary">LOC125177707</name>
</gene>
<feature type="compositionally biased region" description="Basic and acidic residues" evidence="1">
    <location>
        <begin position="307"/>
        <end position="316"/>
    </location>
</feature>
<dbReference type="OrthoDB" id="6627861at2759"/>
<feature type="compositionally biased region" description="Low complexity" evidence="1">
    <location>
        <begin position="76"/>
        <end position="96"/>
    </location>
</feature>
<feature type="region of interest" description="Disordered" evidence="1">
    <location>
        <begin position="919"/>
        <end position="953"/>
    </location>
</feature>
<feature type="compositionally biased region" description="Low complexity" evidence="1">
    <location>
        <begin position="770"/>
        <end position="814"/>
    </location>
</feature>
<dbReference type="KEGG" id="hazt:125177707"/>
<organism evidence="2 3">
    <name type="scientific">Hyalella azteca</name>
    <name type="common">Amphipod</name>
    <dbReference type="NCBI Taxonomy" id="294128"/>
    <lineage>
        <taxon>Eukaryota</taxon>
        <taxon>Metazoa</taxon>
        <taxon>Ecdysozoa</taxon>
        <taxon>Arthropoda</taxon>
        <taxon>Crustacea</taxon>
        <taxon>Multicrustacea</taxon>
        <taxon>Malacostraca</taxon>
        <taxon>Eumalacostraca</taxon>
        <taxon>Peracarida</taxon>
        <taxon>Amphipoda</taxon>
        <taxon>Senticaudata</taxon>
        <taxon>Talitrida</taxon>
        <taxon>Talitroidea</taxon>
        <taxon>Hyalellidae</taxon>
        <taxon>Hyalella</taxon>
    </lineage>
</organism>
<feature type="region of interest" description="Disordered" evidence="1">
    <location>
        <begin position="76"/>
        <end position="99"/>
    </location>
</feature>
<feature type="region of interest" description="Disordered" evidence="1">
    <location>
        <begin position="577"/>
        <end position="603"/>
    </location>
</feature>
<feature type="region of interest" description="Disordered" evidence="1">
    <location>
        <begin position="766"/>
        <end position="852"/>
    </location>
</feature>
<feature type="compositionally biased region" description="Pro residues" evidence="1">
    <location>
        <begin position="1120"/>
        <end position="1131"/>
    </location>
</feature>
<name>A0A979FGM7_HYAAZ</name>
<evidence type="ECO:0000313" key="3">
    <source>
        <dbReference type="RefSeq" id="XP_047735907.1"/>
    </source>
</evidence>
<evidence type="ECO:0000256" key="1">
    <source>
        <dbReference type="SAM" id="MobiDB-lite"/>
    </source>
</evidence>
<feature type="compositionally biased region" description="Polar residues" evidence="1">
    <location>
        <begin position="815"/>
        <end position="848"/>
    </location>
</feature>